<dbReference type="GO" id="GO:0005737">
    <property type="term" value="C:cytoplasm"/>
    <property type="evidence" value="ECO:0007669"/>
    <property type="project" value="TreeGrafter"/>
</dbReference>
<evidence type="ECO:0000313" key="5">
    <source>
        <dbReference type="EMBL" id="BCI88871.1"/>
    </source>
</evidence>
<gene>
    <name evidence="5" type="ORF">NIIDMKKI_40770</name>
</gene>
<dbReference type="AlphaFoldDB" id="A0A7G1ICW3"/>
<dbReference type="GO" id="GO:0004312">
    <property type="term" value="F:fatty acid synthase activity"/>
    <property type="evidence" value="ECO:0007669"/>
    <property type="project" value="TreeGrafter"/>
</dbReference>
<evidence type="ECO:0000256" key="3">
    <source>
        <dbReference type="ARBA" id="ARBA00023268"/>
    </source>
</evidence>
<dbReference type="InterPro" id="IPR050091">
    <property type="entry name" value="PKS_NRPS_Biosynth_Enz"/>
</dbReference>
<keyword evidence="3" id="KW-0511">Multifunctional enzyme</keyword>
<keyword evidence="6" id="KW-1185">Reference proteome</keyword>
<accession>A0A7G1ICW3</accession>
<dbReference type="GO" id="GO:0006633">
    <property type="term" value="P:fatty acid biosynthetic process"/>
    <property type="evidence" value="ECO:0007669"/>
    <property type="project" value="TreeGrafter"/>
</dbReference>
<evidence type="ECO:0000256" key="2">
    <source>
        <dbReference type="ARBA" id="ARBA00022553"/>
    </source>
</evidence>
<proteinExistence type="predicted"/>
<evidence type="ECO:0000259" key="4">
    <source>
        <dbReference type="Pfam" id="PF00109"/>
    </source>
</evidence>
<dbReference type="InterPro" id="IPR014030">
    <property type="entry name" value="Ketoacyl_synth_N"/>
</dbReference>
<dbReference type="GO" id="GO:0071770">
    <property type="term" value="P:DIM/DIP cell wall layer assembly"/>
    <property type="evidence" value="ECO:0007669"/>
    <property type="project" value="TreeGrafter"/>
</dbReference>
<name>A0A7G1ICW3_MYCKA</name>
<feature type="domain" description="Beta-ketoacyl synthase-like N-terminal" evidence="4">
    <location>
        <begin position="1"/>
        <end position="60"/>
    </location>
</feature>
<protein>
    <recommendedName>
        <fullName evidence="4">Beta-ketoacyl synthase-like N-terminal domain-containing protein</fullName>
    </recommendedName>
</protein>
<dbReference type="InterPro" id="IPR016039">
    <property type="entry name" value="Thiolase-like"/>
</dbReference>
<dbReference type="EMBL" id="AP023343">
    <property type="protein sequence ID" value="BCI88871.1"/>
    <property type="molecule type" value="Genomic_DNA"/>
</dbReference>
<dbReference type="PANTHER" id="PTHR43775:SF37">
    <property type="entry name" value="SI:DKEY-61P9.11"/>
    <property type="match status" value="1"/>
</dbReference>
<dbReference type="Proteomes" id="UP000516380">
    <property type="component" value="Chromosome"/>
</dbReference>
<organism evidence="5 6">
    <name type="scientific">Mycobacterium kansasii</name>
    <dbReference type="NCBI Taxonomy" id="1768"/>
    <lineage>
        <taxon>Bacteria</taxon>
        <taxon>Bacillati</taxon>
        <taxon>Actinomycetota</taxon>
        <taxon>Actinomycetes</taxon>
        <taxon>Mycobacteriales</taxon>
        <taxon>Mycobacteriaceae</taxon>
        <taxon>Mycobacterium</taxon>
    </lineage>
</organism>
<keyword evidence="2" id="KW-0597">Phosphoprotein</keyword>
<dbReference type="PANTHER" id="PTHR43775">
    <property type="entry name" value="FATTY ACID SYNTHASE"/>
    <property type="match status" value="1"/>
</dbReference>
<dbReference type="SUPFAM" id="SSF53901">
    <property type="entry name" value="Thiolase-like"/>
    <property type="match status" value="1"/>
</dbReference>
<dbReference type="Gene3D" id="3.40.47.10">
    <property type="match status" value="1"/>
</dbReference>
<evidence type="ECO:0000256" key="1">
    <source>
        <dbReference type="ARBA" id="ARBA00022450"/>
    </source>
</evidence>
<keyword evidence="1" id="KW-0596">Phosphopantetheine</keyword>
<evidence type="ECO:0000313" key="6">
    <source>
        <dbReference type="Proteomes" id="UP000516380"/>
    </source>
</evidence>
<dbReference type="GO" id="GO:0005886">
    <property type="term" value="C:plasma membrane"/>
    <property type="evidence" value="ECO:0007669"/>
    <property type="project" value="TreeGrafter"/>
</dbReference>
<dbReference type="Pfam" id="PF00109">
    <property type="entry name" value="ketoacyl-synt"/>
    <property type="match status" value="1"/>
</dbReference>
<reference evidence="5 6" key="1">
    <citation type="submission" date="2020-07" db="EMBL/GenBank/DDBJ databases">
        <title>Mycobacterium kansasii (former subtype) with zoonotic potential isolated from diseased indoor pet cat, Japan.</title>
        <authorList>
            <person name="Fukano H."/>
            <person name="Terazono T."/>
            <person name="Hoshino Y."/>
        </authorList>
    </citation>
    <scope>NUCLEOTIDE SEQUENCE [LARGE SCALE GENOMIC DNA]</scope>
    <source>
        <strain evidence="5 6">Kuro-I</strain>
    </source>
</reference>
<sequence length="80" mass="9291">MLRGDDTVTEVPADRWDADEYYDPEPGVPGRTVCKWGSFLDNVGDFDPEFFGITEKRQRRSTRNTACFWKPHGRPWNTPV</sequence>